<dbReference type="PANTHER" id="PTHR24100:SF0">
    <property type="entry name" value="V-SET DOMAIN-CONTAINING T-CELL ACTIVATION INHIBITOR 1"/>
    <property type="match status" value="1"/>
</dbReference>
<dbReference type="InterPro" id="IPR050504">
    <property type="entry name" value="IgSF_BTN/MOG"/>
</dbReference>
<name>A0AAD1VKU0_PELCU</name>
<evidence type="ECO:0000256" key="2">
    <source>
        <dbReference type="ARBA" id="ARBA00023136"/>
    </source>
</evidence>
<proteinExistence type="predicted"/>
<evidence type="ECO:0000256" key="1">
    <source>
        <dbReference type="ARBA" id="ARBA00004370"/>
    </source>
</evidence>
<dbReference type="InterPro" id="IPR007110">
    <property type="entry name" value="Ig-like_dom"/>
</dbReference>
<dbReference type="InterPro" id="IPR036179">
    <property type="entry name" value="Ig-like_dom_sf"/>
</dbReference>
<evidence type="ECO:0000313" key="6">
    <source>
        <dbReference type="Proteomes" id="UP001295444"/>
    </source>
</evidence>
<dbReference type="SUPFAM" id="SSF48726">
    <property type="entry name" value="Immunoglobulin"/>
    <property type="match status" value="1"/>
</dbReference>
<dbReference type="Gene3D" id="2.60.40.10">
    <property type="entry name" value="Immunoglobulins"/>
    <property type="match status" value="1"/>
</dbReference>
<feature type="domain" description="Ig-like" evidence="4">
    <location>
        <begin position="1"/>
        <end position="103"/>
    </location>
</feature>
<dbReference type="InterPro" id="IPR013783">
    <property type="entry name" value="Ig-like_fold"/>
</dbReference>
<dbReference type="PANTHER" id="PTHR24100">
    <property type="entry name" value="BUTYROPHILIN"/>
    <property type="match status" value="1"/>
</dbReference>
<evidence type="ECO:0000313" key="5">
    <source>
        <dbReference type="EMBL" id="CAH2218671.1"/>
    </source>
</evidence>
<reference evidence="5" key="1">
    <citation type="submission" date="2022-03" db="EMBL/GenBank/DDBJ databases">
        <authorList>
            <person name="Alioto T."/>
            <person name="Alioto T."/>
            <person name="Gomez Garrido J."/>
        </authorList>
    </citation>
    <scope>NUCLEOTIDE SEQUENCE</scope>
</reference>
<dbReference type="GO" id="GO:0009897">
    <property type="term" value="C:external side of plasma membrane"/>
    <property type="evidence" value="ECO:0007669"/>
    <property type="project" value="TreeGrafter"/>
</dbReference>
<dbReference type="PROSITE" id="PS50835">
    <property type="entry name" value="IG_LIKE"/>
    <property type="match status" value="1"/>
</dbReference>
<dbReference type="Pfam" id="PF22705">
    <property type="entry name" value="C2-set_3"/>
    <property type="match status" value="1"/>
</dbReference>
<organism evidence="5 6">
    <name type="scientific">Pelobates cultripes</name>
    <name type="common">Western spadefoot toad</name>
    <dbReference type="NCBI Taxonomy" id="61616"/>
    <lineage>
        <taxon>Eukaryota</taxon>
        <taxon>Metazoa</taxon>
        <taxon>Chordata</taxon>
        <taxon>Craniata</taxon>
        <taxon>Vertebrata</taxon>
        <taxon>Euteleostomi</taxon>
        <taxon>Amphibia</taxon>
        <taxon>Batrachia</taxon>
        <taxon>Anura</taxon>
        <taxon>Pelobatoidea</taxon>
        <taxon>Pelobatidae</taxon>
        <taxon>Pelobates</taxon>
    </lineage>
</organism>
<dbReference type="GO" id="GO:0001817">
    <property type="term" value="P:regulation of cytokine production"/>
    <property type="evidence" value="ECO:0007669"/>
    <property type="project" value="TreeGrafter"/>
</dbReference>
<dbReference type="GO" id="GO:0005102">
    <property type="term" value="F:signaling receptor binding"/>
    <property type="evidence" value="ECO:0007669"/>
    <property type="project" value="TreeGrafter"/>
</dbReference>
<dbReference type="Proteomes" id="UP001295444">
    <property type="component" value="Chromosome 01"/>
</dbReference>
<protein>
    <submittedName>
        <fullName evidence="5">V-set domain-containing T-cell activation inhibitor 1</fullName>
    </submittedName>
</protein>
<dbReference type="InterPro" id="IPR053896">
    <property type="entry name" value="BTN3A2-like_Ig-C"/>
</dbReference>
<keyword evidence="6" id="KW-1185">Reference proteome</keyword>
<accession>A0AAD1VKU0</accession>
<comment type="subcellular location">
    <subcellularLocation>
        <location evidence="1">Membrane</location>
    </subcellularLocation>
</comment>
<evidence type="ECO:0000259" key="4">
    <source>
        <dbReference type="PROSITE" id="PS50835"/>
    </source>
</evidence>
<evidence type="ECO:0000256" key="3">
    <source>
        <dbReference type="ARBA" id="ARBA00023319"/>
    </source>
</evidence>
<dbReference type="EMBL" id="OW240912">
    <property type="protein sequence ID" value="CAH2218671.1"/>
    <property type="molecule type" value="Genomic_DNA"/>
</dbReference>
<dbReference type="AlphaFoldDB" id="A0AAD1VKU0"/>
<dbReference type="GO" id="GO:0050852">
    <property type="term" value="P:T cell receptor signaling pathway"/>
    <property type="evidence" value="ECO:0007669"/>
    <property type="project" value="TreeGrafter"/>
</dbReference>
<gene>
    <name evidence="5" type="ORF">PECUL_23A018518</name>
</gene>
<keyword evidence="2" id="KW-0472">Membrane</keyword>
<keyword evidence="3" id="KW-0393">Immunoglobulin domain</keyword>
<sequence>MYPGFSDLTITGVPPNTLLCESPSWYPQPSVTWSNKTGNTTSLVNLTNTTFTPSLDNMFEVNSSLKEVQRNIQYTCVIQNQLAKAEGDVIWTASGVKTQTRLDIISSAHIPLPPLCLLCVLCFQLLSPLV</sequence>